<dbReference type="CDD" id="cd00161">
    <property type="entry name" value="beta-trefoil_Ricin-like"/>
    <property type="match status" value="1"/>
</dbReference>
<keyword evidence="1" id="KW-0732">Signal</keyword>
<feature type="coiled-coil region" evidence="3">
    <location>
        <begin position="963"/>
        <end position="990"/>
    </location>
</feature>
<dbReference type="Gene3D" id="2.40.30.20">
    <property type="match status" value="1"/>
</dbReference>
<dbReference type="SMART" id="SM00560">
    <property type="entry name" value="LamGL"/>
    <property type="match status" value="2"/>
</dbReference>
<dbReference type="Pfam" id="PF14200">
    <property type="entry name" value="RicinB_lectin_2"/>
    <property type="match status" value="2"/>
</dbReference>
<evidence type="ECO:0000256" key="4">
    <source>
        <dbReference type="SAM" id="MobiDB-lite"/>
    </source>
</evidence>
<dbReference type="Pfam" id="PF13385">
    <property type="entry name" value="Laminin_G_3"/>
    <property type="match status" value="3"/>
</dbReference>
<organism evidence="7 8">
    <name type="scientific">Planktothrix paucivesiculata PCC 9631</name>
    <dbReference type="NCBI Taxonomy" id="671071"/>
    <lineage>
        <taxon>Bacteria</taxon>
        <taxon>Bacillati</taxon>
        <taxon>Cyanobacteriota</taxon>
        <taxon>Cyanophyceae</taxon>
        <taxon>Oscillatoriophycideae</taxon>
        <taxon>Oscillatoriales</taxon>
        <taxon>Microcoleaceae</taxon>
        <taxon>Planktothrix</taxon>
    </lineage>
</organism>
<proteinExistence type="predicted"/>
<feature type="domain" description="Ricin B lectin" evidence="5">
    <location>
        <begin position="992"/>
        <end position="1129"/>
    </location>
</feature>
<dbReference type="SMART" id="SM00458">
    <property type="entry name" value="RICIN"/>
    <property type="match status" value="1"/>
</dbReference>
<evidence type="ECO:0000313" key="7">
    <source>
        <dbReference type="EMBL" id="VXD25271.1"/>
    </source>
</evidence>
<dbReference type="SUPFAM" id="SSF49899">
    <property type="entry name" value="Concanavalin A-like lectins/glucanases"/>
    <property type="match status" value="3"/>
</dbReference>
<name>A0A7Z9C0W8_9CYAN</name>
<dbReference type="InterPro" id="IPR013320">
    <property type="entry name" value="ConA-like_dom_sf"/>
</dbReference>
<evidence type="ECO:0000259" key="5">
    <source>
        <dbReference type="SMART" id="SM00458"/>
    </source>
</evidence>
<evidence type="ECO:0000256" key="1">
    <source>
        <dbReference type="ARBA" id="ARBA00022729"/>
    </source>
</evidence>
<dbReference type="PROSITE" id="PS50231">
    <property type="entry name" value="RICIN_B_LECTIN"/>
    <property type="match status" value="1"/>
</dbReference>
<dbReference type="InterPro" id="IPR023366">
    <property type="entry name" value="ATP_synth_asu-like_sf"/>
</dbReference>
<dbReference type="InterPro" id="IPR000772">
    <property type="entry name" value="Ricin_B_lectin"/>
</dbReference>
<dbReference type="InterPro" id="IPR001791">
    <property type="entry name" value="Laminin_G"/>
</dbReference>
<sequence length="2348" mass="263705">MLLSNSSIQKTNHYINCITHEGKVVLFGTAPDGKIYYTVKRDGYEDNPDYDNNGWENWSQLEFPNEDPDSSVVEKERKELTRQDFPNSFILQSRYRTNEESAVAPVQLVSGLGHIYVFRQSKTNTLLVDRFVLDGMTNTLNRKLEVRYQQSRKKYEPFKANKNSQGIGISSFDSLNFQDKDKKKFYEPTTEISIVNNLFNGWFSVVLLPTNELDKYRWHIFAYNRDTKKVEIISILASEEGLFDVKDSTVFDPKPGEPSVLLPRRIPGIIRRSLELNDDKGKILKIVNGLSATKYDVQSEILTQDNQTQLIKDATKIMLVIPTDQGNTVALSFAAAKDGTLSQISEDENSQILRSNNRYVLLPLNTLDEIKAIGDSTPPATGTIAGMARTEGDRIQITSAQAVTLNPGDNVKIQGTTHYNGYHVVQKINDNTFEIEAKWVDGNSENWQVGTWEELPSEQSGLVFDGIITAFERTVEGKLMITSPNHGLDSGDGVQISGTQGYDDTYPVTEVDSNRFTLDVKWQPGAAANVKLESRKQRGINFDGIGDYIEIPALSELKPPSPDYSFGETYSVWIYLSNNGTGEQLIVGEKGQLMQLALNNNQAILRVSFSDGFRQIEDPLPVTTNQWVHYAGIFSCEQKTTDDQKTTETNLILCRNGEQVAKQVVSATPESKPQAQDSGGSSNANKNKWQPEFLIGGTAKSNYFTGKISDVQVWNHARQPKEVQDSMYLRLTGKEVGLVGYWRLGAIVEGDKREVVDFSVFDNNGIVYGDAFVSAVTLARKLKDNKTLIVQYTNDEMFAVTQRATYIESFEFKLDQLIDPNNIDGKGNKVFKLSYWGKANRDSEKQENFLPENSILEDLKNGWYQASARFTIPDGVKMVRSFGLVDVKGDNWTKLEIRKHRIQLVSDAITEAQYSDEVKLQTLVNQQSAAQQNLQILARYEQEEGILLLRKWELEQANKPDRKINLEKKISELKREVEQCQKSYDDAKANIQNYWYKIVAKHSGKVLDVDGAKKEDANVHQWTWVNGDNQKWQFVSVEGGYYEIVAKHSGKVLDVSAAKKDNNRNVQVCNRFNVDNQKWKLEGLGGNCYKVIAKHSGKVLDVSGKSTSDGGNVQQYEWQAKDPQGQEWLIDKLDEYPNDAIKKANEALQSKNSELLKAQIELSDFNDASDLLNIVNQRLTIIQNEIKKLNLKEIGGQSKPMIMTVLATDRRKLITQGALLDFVRPTSRLTALETCEGNVQLTYFDNQGKMRQTIFDATTDSRNASFEQWIPDQLPLCLKLSGSGSINCGKIALDNRSFTIEFWAKRDQLGKSFLLSQGKEEKNKALHIGFRENGKFTFAFYGNDLDTDKDYNDFEWHHWCCVYDIQTDAKNVKTTRTRAIYRDGEEVVKQNTENDHEEEVAKQNTKDYQGSGDLILGQYINSQYPFVGRLVEVRIWEIALSAEEVAVNSKVRLSGNEPGLVAYYPLNELDKIRDLTGKQADGNIQGTPSWIGCTAPIGKFKHSVLRLDGVDDYLKVPNSDELDFATNQNFTVESWIKADLIQQDKSNKDNDIIEKWEGNQGYPYVIRYLPDSGQILAGRYDGTKGVAITSAVSINDGQFHHVSFVKEGNKLFLYINGKIANGGSKTDTLTANTKNGSPLYLGCRGGNTKNFFTGQISELRIWNKARTEQEIQANMHKRLTGTESGLVGYWPLNEIDRTQVLDLKGTNPGTVEGPVITQDYTLPIGEDALISCEYSTIGLDADQKKSAMMRRFFAYPSIAGVNLLPDKRIETLEMAWIGNAQINPTLLGYIEGAPPIPSENLTIEDNYNAATSVELVSSEDVAYSWNREQEAGLGATSSLFMGVDQKVTVSAGVGAEVGETALETRVGFQGNLSSKYSFLNSSNVSSSSGLNITNKLSLVGTQEKQPKFNQLGSRFIPKNVGYAVVVSGLADVFILRLSRSQKVVGTQILPNENIPLDVNTITFLINPAYTMNGSLDGMTGSKATSERFFQQVSEKRAQYGSLYPASYFRLLEAYDLKKQIDYRDQQRKSYFEQFNSRLVDEASLDREVNNSNYNTGETNLGKEDETKKLDQEIKTLEKEIENLEAKVSLSPEDQKKLDQKGKELDQKQKQKEAALQDKIRDLEDLRSSTKENSAADDKKKEINSRFNDASQQIHATESLAGWQKKMENIQLLAGKRNIVNAYVWDADGGFYSESQQFSNSIEHTIGGSFNLETAVGGQGVLKVFGVGSELQAQATVHMTQTMTKTVSQSKGFALNVDISGVESRGITDYKDRPILPGEKVDRYRFMSFYLEGSTNNFNDFFAYVVDPEWLASNDEEARALRQTATGSPNKTWRILHRVTYVERPALMS</sequence>
<dbReference type="Gene3D" id="2.60.120.200">
    <property type="match status" value="3"/>
</dbReference>
<dbReference type="Gene3D" id="2.80.10.50">
    <property type="match status" value="2"/>
</dbReference>
<feature type="domain" description="LamG-like jellyroll fold" evidence="6">
    <location>
        <begin position="1528"/>
        <end position="1669"/>
    </location>
</feature>
<feature type="region of interest" description="Disordered" evidence="4">
    <location>
        <begin position="664"/>
        <end position="687"/>
    </location>
</feature>
<dbReference type="CDD" id="cd00110">
    <property type="entry name" value="LamG"/>
    <property type="match status" value="1"/>
</dbReference>
<evidence type="ECO:0000259" key="6">
    <source>
        <dbReference type="SMART" id="SM00560"/>
    </source>
</evidence>
<dbReference type="InterPro" id="IPR006558">
    <property type="entry name" value="LamG-like"/>
</dbReference>
<evidence type="ECO:0000256" key="3">
    <source>
        <dbReference type="SAM" id="Coils"/>
    </source>
</evidence>
<dbReference type="OrthoDB" id="463714at2"/>
<keyword evidence="8" id="KW-1185">Reference proteome</keyword>
<gene>
    <name evidence="7" type="ORF">PL9631_940073</name>
</gene>
<dbReference type="EMBL" id="CZCS02000239">
    <property type="protein sequence ID" value="VXD25271.1"/>
    <property type="molecule type" value="Genomic_DNA"/>
</dbReference>
<dbReference type="Proteomes" id="UP000182190">
    <property type="component" value="Unassembled WGS sequence"/>
</dbReference>
<keyword evidence="3" id="KW-0175">Coiled coil</keyword>
<dbReference type="SUPFAM" id="SSF50370">
    <property type="entry name" value="Ricin B-like lectins"/>
    <property type="match status" value="1"/>
</dbReference>
<keyword evidence="2" id="KW-1015">Disulfide bond</keyword>
<feature type="compositionally biased region" description="Polar residues" evidence="4">
    <location>
        <begin position="665"/>
        <end position="687"/>
    </location>
</feature>
<feature type="domain" description="LamG-like jellyroll fold" evidence="6">
    <location>
        <begin position="1296"/>
        <end position="1443"/>
    </location>
</feature>
<dbReference type="InterPro" id="IPR035992">
    <property type="entry name" value="Ricin_B-like_lectins"/>
</dbReference>
<feature type="coiled-coil region" evidence="3">
    <location>
        <begin position="1138"/>
        <end position="1192"/>
    </location>
</feature>
<comment type="caution">
    <text evidence="7">The sequence shown here is derived from an EMBL/GenBank/DDBJ whole genome shotgun (WGS) entry which is preliminary data.</text>
</comment>
<feature type="compositionally biased region" description="Basic and acidic residues" evidence="4">
    <location>
        <begin position="2092"/>
        <end position="2142"/>
    </location>
</feature>
<feature type="region of interest" description="Disordered" evidence="4">
    <location>
        <begin position="2085"/>
        <end position="2142"/>
    </location>
</feature>
<accession>A0A7Z9C0W8</accession>
<dbReference type="RefSeq" id="WP_083622459.1">
    <property type="nucleotide sequence ID" value="NZ_LR735021.1"/>
</dbReference>
<evidence type="ECO:0000313" key="8">
    <source>
        <dbReference type="Proteomes" id="UP000182190"/>
    </source>
</evidence>
<protein>
    <submittedName>
        <fullName evidence="7">Uncharacterized protein</fullName>
    </submittedName>
</protein>
<evidence type="ECO:0000256" key="2">
    <source>
        <dbReference type="ARBA" id="ARBA00023157"/>
    </source>
</evidence>
<reference evidence="7" key="1">
    <citation type="submission" date="2019-10" db="EMBL/GenBank/DDBJ databases">
        <authorList>
            <consortium name="Genoscope - CEA"/>
            <person name="William W."/>
        </authorList>
    </citation>
    <scope>NUCLEOTIDE SEQUENCE [LARGE SCALE GENOMIC DNA]</scope>
    <source>
        <strain evidence="7">BBR_PRJEB10994</strain>
    </source>
</reference>